<evidence type="ECO:0000313" key="2">
    <source>
        <dbReference type="EMBL" id="KAK2714651.1"/>
    </source>
</evidence>
<evidence type="ECO:0000313" key="3">
    <source>
        <dbReference type="Proteomes" id="UP001187531"/>
    </source>
</evidence>
<dbReference type="EMBL" id="JAVRJZ010000013">
    <property type="protein sequence ID" value="KAK2714651.1"/>
    <property type="molecule type" value="Genomic_DNA"/>
</dbReference>
<sequence>MWVKLDHNARWQKALILEKYEYAPRSYILQTESGKVHRQNRQQIRERNQSMSTKLHFEAMSPEPGDQPNVSPQAQIGIEHPHSIPSSPTNFPTPLCATATPTKRFATPPADAATAVSFPIPFTPNPMTKTAPTWHHVFWANYKATHQAQPLM</sequence>
<organism evidence="2 3">
    <name type="scientific">Artemia franciscana</name>
    <name type="common">Brine shrimp</name>
    <name type="synonym">Artemia sanfranciscana</name>
    <dbReference type="NCBI Taxonomy" id="6661"/>
    <lineage>
        <taxon>Eukaryota</taxon>
        <taxon>Metazoa</taxon>
        <taxon>Ecdysozoa</taxon>
        <taxon>Arthropoda</taxon>
        <taxon>Crustacea</taxon>
        <taxon>Branchiopoda</taxon>
        <taxon>Anostraca</taxon>
        <taxon>Artemiidae</taxon>
        <taxon>Artemia</taxon>
    </lineage>
</organism>
<accession>A0AA88HV22</accession>
<comment type="caution">
    <text evidence="2">The sequence shown here is derived from an EMBL/GenBank/DDBJ whole genome shotgun (WGS) entry which is preliminary data.</text>
</comment>
<reference evidence="2" key="1">
    <citation type="submission" date="2023-07" db="EMBL/GenBank/DDBJ databases">
        <title>Chromosome-level genome assembly of Artemia franciscana.</title>
        <authorList>
            <person name="Jo E."/>
        </authorList>
    </citation>
    <scope>NUCLEOTIDE SEQUENCE</scope>
    <source>
        <tissue evidence="2">Whole body</tissue>
    </source>
</reference>
<protein>
    <submittedName>
        <fullName evidence="2">Uncharacterized protein</fullName>
    </submittedName>
</protein>
<dbReference type="Proteomes" id="UP001187531">
    <property type="component" value="Unassembled WGS sequence"/>
</dbReference>
<proteinExistence type="predicted"/>
<keyword evidence="3" id="KW-1185">Reference proteome</keyword>
<gene>
    <name evidence="2" type="ORF">QYM36_009021</name>
</gene>
<feature type="region of interest" description="Disordered" evidence="1">
    <location>
        <begin position="59"/>
        <end position="91"/>
    </location>
</feature>
<evidence type="ECO:0000256" key="1">
    <source>
        <dbReference type="SAM" id="MobiDB-lite"/>
    </source>
</evidence>
<name>A0AA88HV22_ARTSF</name>
<dbReference type="AlphaFoldDB" id="A0AA88HV22"/>